<keyword evidence="1" id="KW-0732">Signal</keyword>
<evidence type="ECO:0000313" key="3">
    <source>
        <dbReference type="Proteomes" id="UP000288843"/>
    </source>
</evidence>
<proteinExistence type="predicted"/>
<evidence type="ECO:0000313" key="2">
    <source>
        <dbReference type="EMBL" id="RWT22289.1"/>
    </source>
</evidence>
<gene>
    <name evidence="2" type="ORF">DN603_14810</name>
</gene>
<feature type="signal peptide" evidence="1">
    <location>
        <begin position="1"/>
        <end position="17"/>
    </location>
</feature>
<sequence length="94" mass="10728">MKKLLFGFVFLTSAANATQILEPQELQKLTSTICSQHLDPTLCVKAFYKVISYAKENDDYFYYCQKSKDSGMSPDKELCGQSQILRDFIDQNAN</sequence>
<dbReference type="AlphaFoldDB" id="A0A443VMF8"/>
<dbReference type="RefSeq" id="WP_114260570.1">
    <property type="nucleotide sequence ID" value="NZ_QKOX01000013.1"/>
</dbReference>
<protein>
    <submittedName>
        <fullName evidence="2">Uncharacterized protein</fullName>
    </submittedName>
</protein>
<evidence type="ECO:0000256" key="1">
    <source>
        <dbReference type="SAM" id="SignalP"/>
    </source>
</evidence>
<comment type="caution">
    <text evidence="2">The sequence shown here is derived from an EMBL/GenBank/DDBJ whole genome shotgun (WGS) entry which is preliminary data.</text>
</comment>
<name>A0A443VMF8_RAOPL</name>
<dbReference type="Proteomes" id="UP000288843">
    <property type="component" value="Unassembled WGS sequence"/>
</dbReference>
<feature type="chain" id="PRO_5019265561" evidence="1">
    <location>
        <begin position="18"/>
        <end position="94"/>
    </location>
</feature>
<dbReference type="EMBL" id="QKOX01000013">
    <property type="protein sequence ID" value="RWT22289.1"/>
    <property type="molecule type" value="Genomic_DNA"/>
</dbReference>
<organism evidence="2 3">
    <name type="scientific">Raoultella planticola</name>
    <name type="common">Klebsiella planticola</name>
    <dbReference type="NCBI Taxonomy" id="575"/>
    <lineage>
        <taxon>Bacteria</taxon>
        <taxon>Pseudomonadati</taxon>
        <taxon>Pseudomonadota</taxon>
        <taxon>Gammaproteobacteria</taxon>
        <taxon>Enterobacterales</taxon>
        <taxon>Enterobacteriaceae</taxon>
        <taxon>Klebsiella/Raoultella group</taxon>
        <taxon>Raoultella</taxon>
    </lineage>
</organism>
<reference evidence="2 3" key="1">
    <citation type="submission" date="2018-06" db="EMBL/GenBank/DDBJ databases">
        <title>Carbapenemase-producing Enterobacteriaceae present in wastewater treatment plant effluent and nearby surface waters in the US.</title>
        <authorList>
            <person name="Mathys D.A."/>
            <person name="Mollenkopf D.F."/>
            <person name="Feicht S.M."/>
            <person name="Adams R.J."/>
            <person name="Albers A.L."/>
            <person name="Stuever D.M."/>
            <person name="Daniels J.B."/>
            <person name="Wittum T.E."/>
        </authorList>
    </citation>
    <scope>NUCLEOTIDE SEQUENCE [LARGE SCALE GENOMIC DNA]</scope>
    <source>
        <strain evidence="2 3">GEO_47_Down_B</strain>
    </source>
</reference>
<accession>A0A443VMF8</accession>